<evidence type="ECO:0008006" key="4">
    <source>
        <dbReference type="Google" id="ProtNLM"/>
    </source>
</evidence>
<feature type="region of interest" description="Disordered" evidence="1">
    <location>
        <begin position="223"/>
        <end position="245"/>
    </location>
</feature>
<dbReference type="Proteomes" id="UP000565441">
    <property type="component" value="Unassembled WGS sequence"/>
</dbReference>
<name>A0A8H5MBE6_9AGAR</name>
<gene>
    <name evidence="2" type="ORF">D9615_000370</name>
</gene>
<dbReference type="SUPFAM" id="SSF57850">
    <property type="entry name" value="RING/U-box"/>
    <property type="match status" value="1"/>
</dbReference>
<proteinExistence type="predicted"/>
<evidence type="ECO:0000256" key="1">
    <source>
        <dbReference type="SAM" id="MobiDB-lite"/>
    </source>
</evidence>
<dbReference type="OrthoDB" id="8062037at2759"/>
<keyword evidence="3" id="KW-1185">Reference proteome</keyword>
<protein>
    <recommendedName>
        <fullName evidence="4">RING-type domain-containing protein</fullName>
    </recommendedName>
</protein>
<reference evidence="2 3" key="1">
    <citation type="journal article" date="2020" name="ISME J.">
        <title>Uncovering the hidden diversity of litter-decomposition mechanisms in mushroom-forming fungi.</title>
        <authorList>
            <person name="Floudas D."/>
            <person name="Bentzer J."/>
            <person name="Ahren D."/>
            <person name="Johansson T."/>
            <person name="Persson P."/>
            <person name="Tunlid A."/>
        </authorList>
    </citation>
    <scope>NUCLEOTIDE SEQUENCE [LARGE SCALE GENOMIC DNA]</scope>
    <source>
        <strain evidence="2 3">CBS 661.87</strain>
    </source>
</reference>
<evidence type="ECO:0000313" key="3">
    <source>
        <dbReference type="Proteomes" id="UP000565441"/>
    </source>
</evidence>
<evidence type="ECO:0000313" key="2">
    <source>
        <dbReference type="EMBL" id="KAF5387818.1"/>
    </source>
</evidence>
<accession>A0A8H5MBE6</accession>
<sequence length="245" mass="26800">MDVPNDVCNRISTLIDSLPALTAQDLPDIEDTCPICLTSFSSIFLDADPETGVTKLVACNHIFCRKESSHTVDPESGGAQSTLDRFELLTFSQHGNCPTCRHTFLDIRPPSESDEESSDGGEYIPDERDEEFEDEDDGFIDTDGFSDAVDYLAEDMETDAATEWEDGETDVDVDMVDTVDEMDDESVWGLTDGETSYNLERADDVALESEDGGVNAAMETGVTLSVHDHDGTDGDVLNESGQEEK</sequence>
<comment type="caution">
    <text evidence="2">The sequence shown here is derived from an EMBL/GenBank/DDBJ whole genome shotgun (WGS) entry which is preliminary data.</text>
</comment>
<organism evidence="2 3">
    <name type="scientific">Tricholomella constricta</name>
    <dbReference type="NCBI Taxonomy" id="117010"/>
    <lineage>
        <taxon>Eukaryota</taxon>
        <taxon>Fungi</taxon>
        <taxon>Dikarya</taxon>
        <taxon>Basidiomycota</taxon>
        <taxon>Agaricomycotina</taxon>
        <taxon>Agaricomycetes</taxon>
        <taxon>Agaricomycetidae</taxon>
        <taxon>Agaricales</taxon>
        <taxon>Tricholomatineae</taxon>
        <taxon>Lyophyllaceae</taxon>
        <taxon>Tricholomella</taxon>
    </lineage>
</organism>
<feature type="region of interest" description="Disordered" evidence="1">
    <location>
        <begin position="106"/>
        <end position="139"/>
    </location>
</feature>
<dbReference type="AlphaFoldDB" id="A0A8H5MBE6"/>
<dbReference type="EMBL" id="JAACJP010000001">
    <property type="protein sequence ID" value="KAF5387818.1"/>
    <property type="molecule type" value="Genomic_DNA"/>
</dbReference>
<feature type="compositionally biased region" description="Acidic residues" evidence="1">
    <location>
        <begin position="127"/>
        <end position="139"/>
    </location>
</feature>
<dbReference type="Gene3D" id="3.30.40.10">
    <property type="entry name" value="Zinc/RING finger domain, C3HC4 (zinc finger)"/>
    <property type="match status" value="1"/>
</dbReference>
<dbReference type="InterPro" id="IPR013083">
    <property type="entry name" value="Znf_RING/FYVE/PHD"/>
</dbReference>